<evidence type="ECO:0000256" key="5">
    <source>
        <dbReference type="ARBA" id="ARBA00022692"/>
    </source>
</evidence>
<keyword evidence="6" id="KW-0732">Signal</keyword>
<dbReference type="SUPFAM" id="SSF52025">
    <property type="entry name" value="PA domain"/>
    <property type="match status" value="1"/>
</dbReference>
<evidence type="ECO:0000256" key="10">
    <source>
        <dbReference type="ARBA" id="ARBA00023136"/>
    </source>
</evidence>
<protein>
    <submittedName>
        <fullName evidence="13">Signal peptide peptidase-like 2</fullName>
    </submittedName>
</protein>
<evidence type="ECO:0000259" key="12">
    <source>
        <dbReference type="Pfam" id="PF02225"/>
    </source>
</evidence>
<dbReference type="EMBL" id="QGNW01002626">
    <property type="protein sequence ID" value="RVW14191.1"/>
    <property type="molecule type" value="Genomic_DNA"/>
</dbReference>
<keyword evidence="9" id="KW-1133">Transmembrane helix</keyword>
<evidence type="ECO:0000256" key="7">
    <source>
        <dbReference type="ARBA" id="ARBA00022753"/>
    </source>
</evidence>
<dbReference type="GO" id="GO:0006508">
    <property type="term" value="P:proteolysis"/>
    <property type="evidence" value="ECO:0007669"/>
    <property type="project" value="UniProtKB-KW"/>
</dbReference>
<evidence type="ECO:0000256" key="3">
    <source>
        <dbReference type="ARBA" id="ARBA00006859"/>
    </source>
</evidence>
<dbReference type="Pfam" id="PF02225">
    <property type="entry name" value="PA"/>
    <property type="match status" value="1"/>
</dbReference>
<dbReference type="Proteomes" id="UP000288805">
    <property type="component" value="Unassembled WGS sequence"/>
</dbReference>
<dbReference type="AlphaFoldDB" id="A0A438BTA0"/>
<evidence type="ECO:0000256" key="1">
    <source>
        <dbReference type="ARBA" id="ARBA00003012"/>
    </source>
</evidence>
<comment type="function">
    <text evidence="1">Intramembrane-cleaving aspartic protease (I-CLiP) that cleaves type II membrane signal peptides in the hydrophobic plane of the membrane.</text>
</comment>
<keyword evidence="4" id="KW-0645">Protease</keyword>
<organism evidence="13 14">
    <name type="scientific">Vitis vinifera</name>
    <name type="common">Grape</name>
    <dbReference type="NCBI Taxonomy" id="29760"/>
    <lineage>
        <taxon>Eukaryota</taxon>
        <taxon>Viridiplantae</taxon>
        <taxon>Streptophyta</taxon>
        <taxon>Embryophyta</taxon>
        <taxon>Tracheophyta</taxon>
        <taxon>Spermatophyta</taxon>
        <taxon>Magnoliopsida</taxon>
        <taxon>eudicotyledons</taxon>
        <taxon>Gunneridae</taxon>
        <taxon>Pentapetalae</taxon>
        <taxon>rosids</taxon>
        <taxon>Vitales</taxon>
        <taxon>Vitaceae</taxon>
        <taxon>Viteae</taxon>
        <taxon>Vitis</taxon>
    </lineage>
</organism>
<reference evidence="13 14" key="1">
    <citation type="journal article" date="2018" name="PLoS Genet.">
        <title>Population sequencing reveals clonal diversity and ancestral inbreeding in the grapevine cultivar Chardonnay.</title>
        <authorList>
            <person name="Roach M.J."/>
            <person name="Johnson D.L."/>
            <person name="Bohlmann J."/>
            <person name="van Vuuren H.J."/>
            <person name="Jones S.J."/>
            <person name="Pretorius I.S."/>
            <person name="Schmidt S.A."/>
            <person name="Borneman A.R."/>
        </authorList>
    </citation>
    <scope>NUCLEOTIDE SEQUENCE [LARGE SCALE GENOMIC DNA]</scope>
    <source>
        <strain evidence="14">cv. Chardonnay</strain>
        <tissue evidence="13">Leaf</tissue>
    </source>
</reference>
<evidence type="ECO:0000256" key="2">
    <source>
        <dbReference type="ARBA" id="ARBA00004337"/>
    </source>
</evidence>
<evidence type="ECO:0000313" key="13">
    <source>
        <dbReference type="EMBL" id="RVW14191.1"/>
    </source>
</evidence>
<evidence type="ECO:0000256" key="11">
    <source>
        <dbReference type="ARBA" id="ARBA00023180"/>
    </source>
</evidence>
<sequence>MVRSLSLFNKALLCKWCWHFASEGDSLWKKIIKCKFGEKEGGGGQEWRVKFWKDWWCGEEPLCEIFPSLFALSDFKEAWVADLWEHREEGHSMKREQEDTVVWKGGNKGVFSVRVLYSMLLYNPVPFKNSVDPWIPSKVKVKNWVDGKEHESLVGLTARFGASLPTESHDHLRLPAVFSNPMNCCSDSSSELSGSIALSTRGDCSFMAKAKVAQSGDAAALLVINDKEDIYKMVCSENDTIVNITIPVVMIPKSGGDTLSKSIADGKKEQDCPPCLLPFCSVQISAPAS</sequence>
<evidence type="ECO:0000256" key="4">
    <source>
        <dbReference type="ARBA" id="ARBA00022670"/>
    </source>
</evidence>
<accession>A0A438BTA0</accession>
<keyword evidence="11" id="KW-0325">Glycoprotein</keyword>
<evidence type="ECO:0000256" key="8">
    <source>
        <dbReference type="ARBA" id="ARBA00022801"/>
    </source>
</evidence>
<gene>
    <name evidence="13" type="primary">SPPL2_1</name>
    <name evidence="13" type="ORF">CK203_102216</name>
</gene>
<dbReference type="GO" id="GO:0010008">
    <property type="term" value="C:endosome membrane"/>
    <property type="evidence" value="ECO:0007669"/>
    <property type="project" value="UniProtKB-SubCell"/>
</dbReference>
<feature type="domain" description="PA" evidence="12">
    <location>
        <begin position="184"/>
        <end position="259"/>
    </location>
</feature>
<keyword evidence="5" id="KW-0812">Transmembrane</keyword>
<evidence type="ECO:0000313" key="14">
    <source>
        <dbReference type="Proteomes" id="UP000288805"/>
    </source>
</evidence>
<dbReference type="InterPro" id="IPR003137">
    <property type="entry name" value="PA_domain"/>
</dbReference>
<dbReference type="FunFam" id="3.50.30.30:FF:000007">
    <property type="entry name" value="Signal peptide peptidase-like 3"/>
    <property type="match status" value="1"/>
</dbReference>
<comment type="subcellular location">
    <subcellularLocation>
        <location evidence="2">Endosome membrane</location>
        <topology evidence="2">Multi-pass membrane protein</topology>
    </subcellularLocation>
</comment>
<comment type="similarity">
    <text evidence="3">Belongs to the peptidase A22B family.</text>
</comment>
<evidence type="ECO:0000256" key="6">
    <source>
        <dbReference type="ARBA" id="ARBA00022729"/>
    </source>
</evidence>
<dbReference type="Gene3D" id="3.50.30.30">
    <property type="match status" value="1"/>
</dbReference>
<keyword evidence="8" id="KW-0378">Hydrolase</keyword>
<evidence type="ECO:0000256" key="9">
    <source>
        <dbReference type="ARBA" id="ARBA00022989"/>
    </source>
</evidence>
<dbReference type="InterPro" id="IPR046450">
    <property type="entry name" value="PA_dom_sf"/>
</dbReference>
<keyword evidence="10" id="KW-0472">Membrane</keyword>
<proteinExistence type="inferred from homology"/>
<dbReference type="GO" id="GO:0042500">
    <property type="term" value="F:aspartic endopeptidase activity, intramembrane cleaving"/>
    <property type="evidence" value="ECO:0007669"/>
    <property type="project" value="InterPro"/>
</dbReference>
<comment type="caution">
    <text evidence="13">The sequence shown here is derived from an EMBL/GenBank/DDBJ whole genome shotgun (WGS) entry which is preliminary data.</text>
</comment>
<dbReference type="InterPro" id="IPR007369">
    <property type="entry name" value="Peptidase_A22B_SPP"/>
</dbReference>
<name>A0A438BTA0_VITVI</name>
<dbReference type="PANTHER" id="PTHR12174:SF90">
    <property type="entry name" value="SIGNAL PEPTIDE PEPTIDASE-LIKE 3"/>
    <property type="match status" value="1"/>
</dbReference>
<keyword evidence="7" id="KW-0967">Endosome</keyword>
<dbReference type="PANTHER" id="PTHR12174">
    <property type="entry name" value="SIGNAL PEPTIDE PEPTIDASE"/>
    <property type="match status" value="1"/>
</dbReference>